<dbReference type="GO" id="GO:0030170">
    <property type="term" value="F:pyridoxal phosphate binding"/>
    <property type="evidence" value="ECO:0007669"/>
    <property type="project" value="InterPro"/>
</dbReference>
<name>A0A7C0Y2C3_THELI</name>
<evidence type="ECO:0000256" key="2">
    <source>
        <dbReference type="ARBA" id="ARBA00008954"/>
    </source>
</evidence>
<comment type="similarity">
    <text evidence="2">Belongs to the class-III pyridoxal-phosphate-dependent aminotransferase family.</text>
</comment>
<keyword evidence="4" id="KW-0808">Transferase</keyword>
<dbReference type="PANTHER" id="PTHR11986:SF58">
    <property type="entry name" value="LEUCINE_METHIONINE RACEMASE"/>
    <property type="match status" value="1"/>
</dbReference>
<dbReference type="InterPro" id="IPR050103">
    <property type="entry name" value="Class-III_PLP-dep_AT"/>
</dbReference>
<keyword evidence="4" id="KW-0032">Aminotransferase</keyword>
<dbReference type="GO" id="GO:0042802">
    <property type="term" value="F:identical protein binding"/>
    <property type="evidence" value="ECO:0007669"/>
    <property type="project" value="TreeGrafter"/>
</dbReference>
<dbReference type="AlphaFoldDB" id="A0A7C0Y2C3"/>
<accession>A0A7C0Y2C3</accession>
<reference evidence="4" key="1">
    <citation type="journal article" date="2020" name="mSystems">
        <title>Genome- and Community-Level Interaction Insights into Carbon Utilization and Element Cycling Functions of Hydrothermarchaeota in Hydrothermal Sediment.</title>
        <authorList>
            <person name="Zhou Z."/>
            <person name="Liu Y."/>
            <person name="Xu W."/>
            <person name="Pan J."/>
            <person name="Luo Z.H."/>
            <person name="Li M."/>
        </authorList>
    </citation>
    <scope>NUCLEOTIDE SEQUENCE [LARGE SCALE GENOMIC DNA]</scope>
    <source>
        <strain evidence="4">HyVt-151</strain>
    </source>
</reference>
<gene>
    <name evidence="4" type="ORF">ENF72_03785</name>
</gene>
<evidence type="ECO:0000256" key="3">
    <source>
        <dbReference type="ARBA" id="ARBA00022898"/>
    </source>
</evidence>
<feature type="non-terminal residue" evidence="4">
    <location>
        <position position="1"/>
    </location>
</feature>
<keyword evidence="3" id="KW-0663">Pyridoxal phosphate</keyword>
<dbReference type="Pfam" id="PF00202">
    <property type="entry name" value="Aminotran_3"/>
    <property type="match status" value="1"/>
</dbReference>
<dbReference type="InterPro" id="IPR005814">
    <property type="entry name" value="Aminotrans_3"/>
</dbReference>
<dbReference type="InterPro" id="IPR049704">
    <property type="entry name" value="Aminotrans_3_PPA_site"/>
</dbReference>
<comment type="cofactor">
    <cofactor evidence="1">
        <name>pyridoxal 5'-phosphate</name>
        <dbReference type="ChEBI" id="CHEBI:597326"/>
    </cofactor>
</comment>
<proteinExistence type="inferred from homology"/>
<dbReference type="Proteomes" id="UP000886210">
    <property type="component" value="Unassembled WGS sequence"/>
</dbReference>
<dbReference type="Gene3D" id="3.90.1150.10">
    <property type="entry name" value="Aspartate Aminotransferase, domain 1"/>
    <property type="match status" value="1"/>
</dbReference>
<dbReference type="CDD" id="cd00610">
    <property type="entry name" value="OAT_like"/>
    <property type="match status" value="1"/>
</dbReference>
<evidence type="ECO:0000313" key="4">
    <source>
        <dbReference type="EMBL" id="HDD31722.1"/>
    </source>
</evidence>
<dbReference type="InterPro" id="IPR015424">
    <property type="entry name" value="PyrdxlP-dep_Trfase"/>
</dbReference>
<sequence>SLTASKPVHRSRMFPTMPGVEHVPYPNPYRNPWHVDGYEEPDELVSRVIEYIEDYLFNHYVPPEEVAAFIAEPIQGEGGYVVPPKNFFKELKKLADKHGILIIDDEVQMGMGRTGKMFAIEHFGIAPDIISLAKALGGGVPIGATVFRKELDFGVPGVHSNTYGGNALACVAALTVINELENGLIENAKKLEPIFKERLQEMYDKYEIIGDVRGLGLAWAIEFVKDRKTKEYASKERNQIVVEALKRGLATLGCGKSALRLIPPLTIDEEEVKIGLDILEEAIKTVLG</sequence>
<protein>
    <submittedName>
        <fullName evidence="4">Aminotransferase class III-fold pyridoxal phosphate-dependent enzyme</fullName>
    </submittedName>
</protein>
<dbReference type="SUPFAM" id="SSF53383">
    <property type="entry name" value="PLP-dependent transferases"/>
    <property type="match status" value="1"/>
</dbReference>
<dbReference type="InterPro" id="IPR015421">
    <property type="entry name" value="PyrdxlP-dep_Trfase_major"/>
</dbReference>
<dbReference type="InterPro" id="IPR015422">
    <property type="entry name" value="PyrdxlP-dep_Trfase_small"/>
</dbReference>
<dbReference type="PANTHER" id="PTHR11986">
    <property type="entry name" value="AMINOTRANSFERASE CLASS III"/>
    <property type="match status" value="1"/>
</dbReference>
<dbReference type="EMBL" id="DQYG01000162">
    <property type="protein sequence ID" value="HDD31722.1"/>
    <property type="molecule type" value="Genomic_DNA"/>
</dbReference>
<organism evidence="4">
    <name type="scientific">Thermococcus litoralis</name>
    <dbReference type="NCBI Taxonomy" id="2265"/>
    <lineage>
        <taxon>Archaea</taxon>
        <taxon>Methanobacteriati</taxon>
        <taxon>Methanobacteriota</taxon>
        <taxon>Thermococci</taxon>
        <taxon>Thermococcales</taxon>
        <taxon>Thermococcaceae</taxon>
        <taxon>Thermococcus</taxon>
    </lineage>
</organism>
<comment type="caution">
    <text evidence="4">The sequence shown here is derived from an EMBL/GenBank/DDBJ whole genome shotgun (WGS) entry which is preliminary data.</text>
</comment>
<dbReference type="Gene3D" id="3.40.640.10">
    <property type="entry name" value="Type I PLP-dependent aspartate aminotransferase-like (Major domain)"/>
    <property type="match status" value="1"/>
</dbReference>
<dbReference type="PROSITE" id="PS00600">
    <property type="entry name" value="AA_TRANSFER_CLASS_3"/>
    <property type="match status" value="1"/>
</dbReference>
<dbReference type="GO" id="GO:0008483">
    <property type="term" value="F:transaminase activity"/>
    <property type="evidence" value="ECO:0007669"/>
    <property type="project" value="UniProtKB-KW"/>
</dbReference>
<evidence type="ECO:0000256" key="1">
    <source>
        <dbReference type="ARBA" id="ARBA00001933"/>
    </source>
</evidence>